<sequence length="373" mass="40797">LISSPSIMQTSFKEVSYMGGHSVGSSTVSDTPEATPSHLNQLNFSSSRSKSQPSSSHRRSIGSNLFFSRRPHHSSSHPLSRQISDSRIHARNAPNSSPVPLFEGRHSFKLSGSSGDSTVGSHGGASDWWSMQTFSDLVASSRRERLRWTDASSPSDFRWAPGRESMDRATLASERIRANNSQAASVPSGSDVQTCGICSKLLTQRSPWSAQKMVASNDLSVVAVLVCGHIYHAECLEKVTPEACSQDPPCPICSCENAVSKGQKLVEQVDACKNSAKDSSSHIQFSRSKLSRIGVANDDVMTYEDLSSFKTSKRKNSPSINDGLKLSSSSCEKNFLSKSFSRKHFFFRGKSSKNIVLDDSTDKKGFWGKQERE</sequence>
<evidence type="ECO:0000259" key="3">
    <source>
        <dbReference type="PROSITE" id="PS50089"/>
    </source>
</evidence>
<dbReference type="EMBL" id="JAHRHJ020000004">
    <property type="protein sequence ID" value="KAH9318815.1"/>
    <property type="molecule type" value="Genomic_DNA"/>
</dbReference>
<comment type="caution">
    <text evidence="4">The sequence shown here is derived from an EMBL/GenBank/DDBJ whole genome shotgun (WGS) entry which is preliminary data.</text>
</comment>
<accession>A0AA38LEH8</accession>
<evidence type="ECO:0000256" key="2">
    <source>
        <dbReference type="SAM" id="MobiDB-lite"/>
    </source>
</evidence>
<dbReference type="PANTHER" id="PTHR31150:SF32">
    <property type="entry name" value="RING_U-BOX SUPERFAMILY PROTEIN"/>
    <property type="match status" value="1"/>
</dbReference>
<dbReference type="AlphaFoldDB" id="A0AA38LEH8"/>
<keyword evidence="5" id="KW-1185">Reference proteome</keyword>
<dbReference type="PROSITE" id="PS50089">
    <property type="entry name" value="ZF_RING_2"/>
    <property type="match status" value="1"/>
</dbReference>
<feature type="region of interest" description="Disordered" evidence="2">
    <location>
        <begin position="22"/>
        <end position="104"/>
    </location>
</feature>
<feature type="non-terminal residue" evidence="4">
    <location>
        <position position="373"/>
    </location>
</feature>
<evidence type="ECO:0000313" key="5">
    <source>
        <dbReference type="Proteomes" id="UP000824469"/>
    </source>
</evidence>
<dbReference type="SUPFAM" id="SSF57850">
    <property type="entry name" value="RING/U-box"/>
    <property type="match status" value="1"/>
</dbReference>
<dbReference type="OMA" id="SWSMHAF"/>
<dbReference type="GO" id="GO:0008270">
    <property type="term" value="F:zinc ion binding"/>
    <property type="evidence" value="ECO:0007669"/>
    <property type="project" value="UniProtKB-KW"/>
</dbReference>
<dbReference type="Gene3D" id="3.30.40.10">
    <property type="entry name" value="Zinc/RING finger domain, C3HC4 (zinc finger)"/>
    <property type="match status" value="1"/>
</dbReference>
<feature type="domain" description="RING-type" evidence="3">
    <location>
        <begin position="195"/>
        <end position="254"/>
    </location>
</feature>
<protein>
    <recommendedName>
        <fullName evidence="3">RING-type domain-containing protein</fullName>
    </recommendedName>
</protein>
<dbReference type="PANTHER" id="PTHR31150">
    <property type="entry name" value="EXPRESSED PROTEIN"/>
    <property type="match status" value="1"/>
</dbReference>
<name>A0AA38LEH8_TAXCH</name>
<dbReference type="Proteomes" id="UP000824469">
    <property type="component" value="Unassembled WGS sequence"/>
</dbReference>
<keyword evidence="1" id="KW-0863">Zinc-finger</keyword>
<dbReference type="InterPro" id="IPR001841">
    <property type="entry name" value="Znf_RING"/>
</dbReference>
<keyword evidence="1" id="KW-0479">Metal-binding</keyword>
<reference evidence="4 5" key="1">
    <citation type="journal article" date="2021" name="Nat. Plants">
        <title>The Taxus genome provides insights into paclitaxel biosynthesis.</title>
        <authorList>
            <person name="Xiong X."/>
            <person name="Gou J."/>
            <person name="Liao Q."/>
            <person name="Li Y."/>
            <person name="Zhou Q."/>
            <person name="Bi G."/>
            <person name="Li C."/>
            <person name="Du R."/>
            <person name="Wang X."/>
            <person name="Sun T."/>
            <person name="Guo L."/>
            <person name="Liang H."/>
            <person name="Lu P."/>
            <person name="Wu Y."/>
            <person name="Zhang Z."/>
            <person name="Ro D.K."/>
            <person name="Shang Y."/>
            <person name="Huang S."/>
            <person name="Yan J."/>
        </authorList>
    </citation>
    <scope>NUCLEOTIDE SEQUENCE [LARGE SCALE GENOMIC DNA]</scope>
    <source>
        <strain evidence="4">Ta-2019</strain>
    </source>
</reference>
<organism evidence="4 5">
    <name type="scientific">Taxus chinensis</name>
    <name type="common">Chinese yew</name>
    <name type="synonym">Taxus wallichiana var. chinensis</name>
    <dbReference type="NCBI Taxonomy" id="29808"/>
    <lineage>
        <taxon>Eukaryota</taxon>
        <taxon>Viridiplantae</taxon>
        <taxon>Streptophyta</taxon>
        <taxon>Embryophyta</taxon>
        <taxon>Tracheophyta</taxon>
        <taxon>Spermatophyta</taxon>
        <taxon>Pinopsida</taxon>
        <taxon>Pinidae</taxon>
        <taxon>Conifers II</taxon>
        <taxon>Cupressales</taxon>
        <taxon>Taxaceae</taxon>
        <taxon>Taxus</taxon>
    </lineage>
</organism>
<gene>
    <name evidence="4" type="ORF">KI387_020584</name>
</gene>
<feature type="compositionally biased region" description="Polar residues" evidence="2">
    <location>
        <begin position="23"/>
        <end position="44"/>
    </location>
</feature>
<dbReference type="SMART" id="SM00184">
    <property type="entry name" value="RING"/>
    <property type="match status" value="1"/>
</dbReference>
<evidence type="ECO:0000313" key="4">
    <source>
        <dbReference type="EMBL" id="KAH9318815.1"/>
    </source>
</evidence>
<keyword evidence="1" id="KW-0862">Zinc</keyword>
<dbReference type="InterPro" id="IPR013083">
    <property type="entry name" value="Znf_RING/FYVE/PHD"/>
</dbReference>
<feature type="compositionally biased region" description="Low complexity" evidence="2">
    <location>
        <begin position="45"/>
        <end position="68"/>
    </location>
</feature>
<evidence type="ECO:0000256" key="1">
    <source>
        <dbReference type="PROSITE-ProRule" id="PRU00175"/>
    </source>
</evidence>
<proteinExistence type="predicted"/>